<dbReference type="InterPro" id="IPR011545">
    <property type="entry name" value="DEAD/DEAH_box_helicase_dom"/>
</dbReference>
<dbReference type="EMBL" id="LN890280">
    <property type="protein sequence ID" value="CUR51349.1"/>
    <property type="molecule type" value="Genomic_DNA"/>
</dbReference>
<protein>
    <recommendedName>
        <fullName evidence="9">DEAD/DEAH box helicase</fullName>
    </recommendedName>
</protein>
<dbReference type="Proteomes" id="UP000196239">
    <property type="component" value="Chromosome 1"/>
</dbReference>
<keyword evidence="2" id="KW-0378">Hydrolase</keyword>
<evidence type="ECO:0000256" key="3">
    <source>
        <dbReference type="ARBA" id="ARBA00022806"/>
    </source>
</evidence>
<gene>
    <name evidence="7" type="ORF">NDEV_0584</name>
</gene>
<keyword evidence="4" id="KW-0067">ATP-binding</keyword>
<feature type="domain" description="Helicase C-terminal" evidence="6">
    <location>
        <begin position="410"/>
        <end position="578"/>
    </location>
</feature>
<evidence type="ECO:0000313" key="7">
    <source>
        <dbReference type="EMBL" id="CUR51349.1"/>
    </source>
</evidence>
<reference evidence="8" key="1">
    <citation type="submission" date="2015-10" db="EMBL/GenBank/DDBJ databases">
        <authorList>
            <person name="Lehtovirta-Morley L.E."/>
            <person name="Vieille C."/>
        </authorList>
    </citation>
    <scope>NUCLEOTIDE SEQUENCE [LARGE SCALE GENOMIC DNA]</scope>
</reference>
<evidence type="ECO:0000256" key="2">
    <source>
        <dbReference type="ARBA" id="ARBA00022801"/>
    </source>
</evidence>
<dbReference type="PANTHER" id="PTHR47961:SF6">
    <property type="entry name" value="DNA-DIRECTED DNA POLYMERASE"/>
    <property type="match status" value="1"/>
</dbReference>
<dbReference type="Pfam" id="PF00270">
    <property type="entry name" value="DEAD"/>
    <property type="match status" value="1"/>
</dbReference>
<dbReference type="PROSITE" id="PS51192">
    <property type="entry name" value="HELICASE_ATP_BIND_1"/>
    <property type="match status" value="1"/>
</dbReference>
<dbReference type="InterPro" id="IPR014001">
    <property type="entry name" value="Helicase_ATP-bd"/>
</dbReference>
<evidence type="ECO:0000313" key="8">
    <source>
        <dbReference type="Proteomes" id="UP000196239"/>
    </source>
</evidence>
<dbReference type="Pfam" id="PF00271">
    <property type="entry name" value="Helicase_C"/>
    <property type="match status" value="1"/>
</dbReference>
<evidence type="ECO:0000259" key="5">
    <source>
        <dbReference type="PROSITE" id="PS51192"/>
    </source>
</evidence>
<keyword evidence="8" id="KW-1185">Reference proteome</keyword>
<dbReference type="InterPro" id="IPR027417">
    <property type="entry name" value="P-loop_NTPase"/>
</dbReference>
<feature type="domain" description="Helicase ATP-binding" evidence="5">
    <location>
        <begin position="160"/>
        <end position="309"/>
    </location>
</feature>
<dbReference type="GO" id="GO:0005524">
    <property type="term" value="F:ATP binding"/>
    <property type="evidence" value="ECO:0007669"/>
    <property type="project" value="UniProtKB-KW"/>
</dbReference>
<dbReference type="PANTHER" id="PTHR47961">
    <property type="entry name" value="DNA POLYMERASE THETA, PUTATIVE (AFU_ORTHOLOGUE AFUA_1G05260)-RELATED"/>
    <property type="match status" value="1"/>
</dbReference>
<dbReference type="PROSITE" id="PS51194">
    <property type="entry name" value="HELICASE_CTER"/>
    <property type="match status" value="1"/>
</dbReference>
<dbReference type="GO" id="GO:0016787">
    <property type="term" value="F:hydrolase activity"/>
    <property type="evidence" value="ECO:0007669"/>
    <property type="project" value="UniProtKB-KW"/>
</dbReference>
<name>A0A128A1V9_9ARCH</name>
<evidence type="ECO:0000256" key="4">
    <source>
        <dbReference type="ARBA" id="ARBA00022840"/>
    </source>
</evidence>
<evidence type="ECO:0000259" key="6">
    <source>
        <dbReference type="PROSITE" id="PS51194"/>
    </source>
</evidence>
<dbReference type="GO" id="GO:0004386">
    <property type="term" value="F:helicase activity"/>
    <property type="evidence" value="ECO:0007669"/>
    <property type="project" value="UniProtKB-KW"/>
</dbReference>
<dbReference type="SMART" id="SM00487">
    <property type="entry name" value="DEXDc"/>
    <property type="match status" value="1"/>
</dbReference>
<dbReference type="KEGG" id="ndv:NDEV_0584"/>
<keyword evidence="1" id="KW-0547">Nucleotide-binding</keyword>
<proteinExistence type="predicted"/>
<evidence type="ECO:0008006" key="9">
    <source>
        <dbReference type="Google" id="ProtNLM"/>
    </source>
</evidence>
<accession>A0A128A1V9</accession>
<dbReference type="AlphaFoldDB" id="A0A128A1V9"/>
<keyword evidence="3" id="KW-0347">Helicase</keyword>
<dbReference type="GO" id="GO:0003676">
    <property type="term" value="F:nucleic acid binding"/>
    <property type="evidence" value="ECO:0007669"/>
    <property type="project" value="InterPro"/>
</dbReference>
<dbReference type="InterPro" id="IPR001650">
    <property type="entry name" value="Helicase_C-like"/>
</dbReference>
<sequence>MSESIIQELCDEIYADTNFRSDYTWLLSSELKSHNHETELSGARIKKLAESAAILALSKISDHQKIAFKVAIFLMNQFGKKIANIQFLTELVLCRLGDLPTIEQIISEKKGRDYFSFTNSKDSSVFLELKFPEIFAKKFLNQFEIFDKNKNFTDFQSDVFRSLMKGKNVAYSAPTSAGKSFIIHNYAIYKILTAETYTVLFIVPTRALIDDVHRSLIKILEFTNQNDVQIVSSVNDINIEYLEKAKRKILIFTQERLQYIQSRGYNMKIDLVVIDEAQKIKDAERGVILEDSVSELLLQNPTTQIVCISPYMKSLENFKDIFSIKEIEVLPSSRSPVGRNVFFINFIEKRKVDVSIFSEELKSTINIETIELEENLPTTQYETKAWIAAKLLSGRGHTIVYCTKPTECKNVSEAIANEKKEFQISSEISETIEFLKKNVHSDYDLIDYLSHGIGYHYGKMPNFVRFLIQRLFEKKTIDYLCCTSTLLEGVNLPAKNIVLYKPKKGSQNEMDRFTIKNLAGRAGRLGKDYYGNIYCVDIEEWKEGKDAFKDELEDVQSSTELTLTIDAELLVSHLEEYQGLKHGKKNVLGVATSLIINQIRDPEQHFLSNLETKYPEISPIRINQIGKILQDISLKLAILDKKTILRNKSIDPRLQLQLYLYLKNRYRPPVIPEPGDIQISAKLHGVFELIYKFLLTPDQRKNSIIDCTHIAGDWINQKYYKQILESRIYYEEKHRKKSTLTKKEINKLIDKVDDILENDLRFSYTRGLQCYSDILELVIRENKLELKSYSNLADHLEIGAYDKRVYFLMNLGFSRNNAISITKIIPKHIENINECKQWLKANTEKIQEIFKDKTDRFWRDEFDSLLSEIQK</sequence>
<dbReference type="SMART" id="SM00490">
    <property type="entry name" value="HELICc"/>
    <property type="match status" value="1"/>
</dbReference>
<dbReference type="Gene3D" id="3.40.50.300">
    <property type="entry name" value="P-loop containing nucleotide triphosphate hydrolases"/>
    <property type="match status" value="2"/>
</dbReference>
<organism evidence="7 8">
    <name type="scientific">Nitrosotalea devaniterrae</name>
    <dbReference type="NCBI Taxonomy" id="1078905"/>
    <lineage>
        <taxon>Archaea</taxon>
        <taxon>Nitrososphaerota</taxon>
        <taxon>Nitrososphaeria</taxon>
        <taxon>Nitrosotaleales</taxon>
        <taxon>Nitrosotaleaceae</taxon>
        <taxon>Nitrosotalea</taxon>
    </lineage>
</organism>
<dbReference type="GO" id="GO:0140097">
    <property type="term" value="F:catalytic activity, acting on DNA"/>
    <property type="evidence" value="ECO:0007669"/>
    <property type="project" value="UniProtKB-ARBA"/>
</dbReference>
<evidence type="ECO:0000256" key="1">
    <source>
        <dbReference type="ARBA" id="ARBA00022741"/>
    </source>
</evidence>
<dbReference type="InterPro" id="IPR050474">
    <property type="entry name" value="Hel308_SKI2-like"/>
</dbReference>
<dbReference type="SUPFAM" id="SSF52540">
    <property type="entry name" value="P-loop containing nucleoside triphosphate hydrolases"/>
    <property type="match status" value="1"/>
</dbReference>